<evidence type="ECO:0000313" key="8">
    <source>
        <dbReference type="EMBL" id="BBF80658.1"/>
    </source>
</evidence>
<dbReference type="InterPro" id="IPR004839">
    <property type="entry name" value="Aminotransferase_I/II_large"/>
</dbReference>
<keyword evidence="8" id="KW-0378">Hydrolase</keyword>
<dbReference type="PANTHER" id="PTHR23133">
    <property type="entry name" value="IMIDAZOLEGLYCEROL-PHOSPHATE DEHYDRATASE HIS7"/>
    <property type="match status" value="1"/>
</dbReference>
<dbReference type="PANTHER" id="PTHR23133:SF2">
    <property type="entry name" value="IMIDAZOLEGLYCEROL-PHOSPHATE DEHYDRATASE"/>
    <property type="match status" value="1"/>
</dbReference>
<evidence type="ECO:0000256" key="1">
    <source>
        <dbReference type="ARBA" id="ARBA00005047"/>
    </source>
</evidence>
<evidence type="ECO:0000313" key="9">
    <source>
        <dbReference type="Proteomes" id="UP000278756"/>
    </source>
</evidence>
<dbReference type="InterPro" id="IPR038494">
    <property type="entry name" value="IGPD_sf"/>
</dbReference>
<evidence type="ECO:0000256" key="6">
    <source>
        <dbReference type="HAMAP-Rule" id="MF_00076"/>
    </source>
</evidence>
<keyword evidence="5 6" id="KW-0456">Lyase</keyword>
<dbReference type="RefSeq" id="WP_126421119.1">
    <property type="nucleotide sequence ID" value="NZ_AP018827.1"/>
</dbReference>
<dbReference type="NCBIfam" id="NF002111">
    <property type="entry name" value="PRK00951.2-1"/>
    <property type="match status" value="1"/>
</dbReference>
<dbReference type="UniPathway" id="UPA00031">
    <property type="reaction ID" value="UER00011"/>
</dbReference>
<evidence type="ECO:0000256" key="3">
    <source>
        <dbReference type="ARBA" id="ARBA00022605"/>
    </source>
</evidence>
<accession>A0A3G9G8J0</accession>
<reference evidence="9" key="2">
    <citation type="journal article" date="2017" name="Plant Physiol. Biochem.">
        <title>Differential oxidative and antioxidative response of duckweed Lemna minor toward plant growth promoting/inhibiting bacteria.</title>
        <authorList>
            <person name="Ishizawa H."/>
            <person name="Kuroda M."/>
            <person name="Morikawa M."/>
            <person name="Ike M."/>
        </authorList>
    </citation>
    <scope>NUCLEOTIDE SEQUENCE [LARGE SCALE GENOMIC DNA]</scope>
    <source>
        <strain evidence="9">M6</strain>
    </source>
</reference>
<comment type="similarity">
    <text evidence="6">Belongs to the imidazoleglycerol-phosphate dehydratase family.</text>
</comment>
<evidence type="ECO:0000256" key="4">
    <source>
        <dbReference type="ARBA" id="ARBA00023102"/>
    </source>
</evidence>
<dbReference type="Proteomes" id="UP000278756">
    <property type="component" value="Chromosome 1"/>
</dbReference>
<feature type="domain" description="Aminotransferase class I/classII large" evidence="7">
    <location>
        <begin position="19"/>
        <end position="256"/>
    </location>
</feature>
<gene>
    <name evidence="6" type="primary">hisB</name>
    <name evidence="8" type="ORF">EM6_1243</name>
</gene>
<dbReference type="InterPro" id="IPR000807">
    <property type="entry name" value="ImidazoleglycerolP_deHydtase"/>
</dbReference>
<comment type="pathway">
    <text evidence="1 6">Amino-acid biosynthesis; L-histidine biosynthesis; L-histidine from 5-phospho-alpha-D-ribose 1-diphosphate: step 6/9.</text>
</comment>
<dbReference type="SUPFAM" id="SSF54211">
    <property type="entry name" value="Ribosomal protein S5 domain 2-like"/>
    <property type="match status" value="2"/>
</dbReference>
<dbReference type="OrthoDB" id="9813612at2"/>
<dbReference type="GO" id="GO:0005737">
    <property type="term" value="C:cytoplasm"/>
    <property type="evidence" value="ECO:0007669"/>
    <property type="project" value="UniProtKB-SubCell"/>
</dbReference>
<dbReference type="GO" id="GO:0004424">
    <property type="term" value="F:imidazoleglycerol-phosphate dehydratase activity"/>
    <property type="evidence" value="ECO:0007669"/>
    <property type="project" value="UniProtKB-UniRule"/>
</dbReference>
<dbReference type="InterPro" id="IPR020565">
    <property type="entry name" value="ImidazoleglycerP_deHydtase_CS"/>
</dbReference>
<dbReference type="Gene3D" id="3.30.230.40">
    <property type="entry name" value="Imidazole glycerol phosphate dehydratase, domain 1"/>
    <property type="match status" value="2"/>
</dbReference>
<evidence type="ECO:0000256" key="5">
    <source>
        <dbReference type="ARBA" id="ARBA00023239"/>
    </source>
</evidence>
<reference evidence="9" key="1">
    <citation type="journal article" date="2017" name="Biotechnol. Biofuels">
        <title>Evaluation of environmental bacterial communities as a factor affecting the growth of duckweed Lemna minor.</title>
        <authorList>
            <person name="Ishizawa H."/>
            <person name="Kuroda M."/>
            <person name="Morikawa M."/>
            <person name="Ike M."/>
        </authorList>
    </citation>
    <scope>NUCLEOTIDE SEQUENCE [LARGE SCALE GENOMIC DNA]</scope>
    <source>
        <strain evidence="9">M6</strain>
    </source>
</reference>
<evidence type="ECO:0000259" key="7">
    <source>
        <dbReference type="Pfam" id="PF00155"/>
    </source>
</evidence>
<dbReference type="GO" id="GO:0000105">
    <property type="term" value="P:L-histidine biosynthetic process"/>
    <property type="evidence" value="ECO:0007669"/>
    <property type="project" value="UniProtKB-UniRule"/>
</dbReference>
<dbReference type="InterPro" id="IPR020568">
    <property type="entry name" value="Ribosomal_Su5_D2-typ_SF"/>
</dbReference>
<proteinExistence type="inferred from homology"/>
<dbReference type="EC" id="4.2.1.19" evidence="6"/>
<dbReference type="InterPro" id="IPR015421">
    <property type="entry name" value="PyrdxlP-dep_Trfase_major"/>
</dbReference>
<dbReference type="PROSITE" id="PS00955">
    <property type="entry name" value="IGP_DEHYDRATASE_2"/>
    <property type="match status" value="1"/>
</dbReference>
<comment type="subcellular location">
    <subcellularLocation>
        <location evidence="6">Cytoplasm</location>
    </subcellularLocation>
</comment>
<dbReference type="InterPro" id="IPR015422">
    <property type="entry name" value="PyrdxlP-dep_Trfase_small"/>
</dbReference>
<name>A0A3G9G8J0_9CAUL</name>
<dbReference type="GO" id="GO:0016787">
    <property type="term" value="F:hydrolase activity"/>
    <property type="evidence" value="ECO:0007669"/>
    <property type="project" value="UniProtKB-KW"/>
</dbReference>
<dbReference type="InterPro" id="IPR015424">
    <property type="entry name" value="PyrdxlP-dep_Trfase"/>
</dbReference>
<sequence length="500" mass="54206">MFASPFTALNAQGSGLEASPPSLEPLRERMAELYGVEPYQLMVTRGASHATEILMRRLKVNGYEAVFTEPCYSERQYHLQSLADAYGLTLKQATKPLMTLKGAGMYVIDNPAMPDGKAWDLIAARTLAVEIFPALLVIDESYFDVCDAQSLIELTKSESNVVVLKSLSFLYGLSGARVGALISSAKTLNGLTRFCEPVPLPTPSIRAAEAALAPSRALSVQARIDLIRGEQARLRDALEQASAVVQFHVNDGPFVFIKPKDLIRSQTQLKKFGITAKNAYEGLIMALGDKAHNDRILAALGVSMEAGRPARRGEVLRDTKETKISAIVDLDTPKPVKIHTGIGFFDHMLDQVATHGGFSLQLSCQGDLEIDGHHTIEDCMLAFGQALKQALGDRVGMARFGFVLPMDETEAKVSIDISGRAFCVFKGNFDASHIGDYPTEMTGHAFRSLSEALGASIHVEVAGENDHHKVEACFKALGRALRMATRIEGDALPSTKGMLA</sequence>
<dbReference type="Gene3D" id="3.40.640.10">
    <property type="entry name" value="Type I PLP-dependent aspartate aminotransferase-like (Major domain)"/>
    <property type="match status" value="1"/>
</dbReference>
<keyword evidence="6" id="KW-0963">Cytoplasm</keyword>
<evidence type="ECO:0000256" key="2">
    <source>
        <dbReference type="ARBA" id="ARBA00016664"/>
    </source>
</evidence>
<dbReference type="FunFam" id="3.30.230.40:FF:000003">
    <property type="entry name" value="Imidazoleglycerol-phosphate dehydratase HisB"/>
    <property type="match status" value="1"/>
</dbReference>
<comment type="catalytic activity">
    <reaction evidence="6">
        <text>D-erythro-1-(imidazol-4-yl)glycerol 3-phosphate = 3-(imidazol-4-yl)-2-oxopropyl phosphate + H2O</text>
        <dbReference type="Rhea" id="RHEA:11040"/>
        <dbReference type="ChEBI" id="CHEBI:15377"/>
        <dbReference type="ChEBI" id="CHEBI:57766"/>
        <dbReference type="ChEBI" id="CHEBI:58278"/>
        <dbReference type="EC" id="4.2.1.19"/>
    </reaction>
</comment>
<dbReference type="Pfam" id="PF00155">
    <property type="entry name" value="Aminotran_1_2"/>
    <property type="match status" value="1"/>
</dbReference>
<dbReference type="AlphaFoldDB" id="A0A3G9G8J0"/>
<keyword evidence="4 6" id="KW-0368">Histidine biosynthesis</keyword>
<dbReference type="SUPFAM" id="SSF53383">
    <property type="entry name" value="PLP-dependent transferases"/>
    <property type="match status" value="1"/>
</dbReference>
<keyword evidence="3 6" id="KW-0028">Amino-acid biosynthesis</keyword>
<protein>
    <recommendedName>
        <fullName evidence="2 6">Imidazoleglycerol-phosphate dehydratase</fullName>
        <shortName evidence="6">IGPD</shortName>
        <ecNumber evidence="6">4.2.1.19</ecNumber>
    </recommendedName>
</protein>
<dbReference type="Gene3D" id="3.90.1150.10">
    <property type="entry name" value="Aspartate Aminotransferase, domain 1"/>
    <property type="match status" value="1"/>
</dbReference>
<dbReference type="GO" id="GO:0030170">
    <property type="term" value="F:pyridoxal phosphate binding"/>
    <property type="evidence" value="ECO:0007669"/>
    <property type="project" value="InterPro"/>
</dbReference>
<dbReference type="CDD" id="cd07914">
    <property type="entry name" value="IGPD"/>
    <property type="match status" value="1"/>
</dbReference>
<dbReference type="EMBL" id="AP018827">
    <property type="protein sequence ID" value="BBF80658.1"/>
    <property type="molecule type" value="Genomic_DNA"/>
</dbReference>
<dbReference type="FunFam" id="3.30.230.40:FF:000001">
    <property type="entry name" value="Imidazoleglycerol-phosphate dehydratase HisB"/>
    <property type="match status" value="1"/>
</dbReference>
<dbReference type="HAMAP" id="MF_00076">
    <property type="entry name" value="HisB"/>
    <property type="match status" value="1"/>
</dbReference>
<organism evidence="8 9">
    <name type="scientific">Asticcacaulis excentricus</name>
    <dbReference type="NCBI Taxonomy" id="78587"/>
    <lineage>
        <taxon>Bacteria</taxon>
        <taxon>Pseudomonadati</taxon>
        <taxon>Pseudomonadota</taxon>
        <taxon>Alphaproteobacteria</taxon>
        <taxon>Caulobacterales</taxon>
        <taxon>Caulobacteraceae</taxon>
        <taxon>Asticcacaulis</taxon>
    </lineage>
</organism>
<dbReference type="Pfam" id="PF00475">
    <property type="entry name" value="IGPD"/>
    <property type="match status" value="1"/>
</dbReference>